<evidence type="ECO:0008006" key="3">
    <source>
        <dbReference type="Google" id="ProtNLM"/>
    </source>
</evidence>
<accession>A0A2M7TZC4</accession>
<sequence length="124" mass="14039">MIIYISHSSNFDFKTKLYEPLSEIFHSSGHSLIFPHETNKKQYPSKMLFQKHKCDQVLAEVSYPSTGQGIELGWADAFQIPIIGIVHIDAEISGSLSKILSEPIRYHEVVDIKRILLVTIEAAI</sequence>
<dbReference type="Gene3D" id="3.40.50.450">
    <property type="match status" value="1"/>
</dbReference>
<reference evidence="2" key="1">
    <citation type="submission" date="2017-09" db="EMBL/GenBank/DDBJ databases">
        <title>Depth-based differentiation of microbial function through sediment-hosted aquifers and enrichment of novel symbionts in the deep terrestrial subsurface.</title>
        <authorList>
            <person name="Probst A.J."/>
            <person name="Ladd B."/>
            <person name="Jarett J.K."/>
            <person name="Geller-Mcgrath D.E."/>
            <person name="Sieber C.M.K."/>
            <person name="Emerson J.B."/>
            <person name="Anantharaman K."/>
            <person name="Thomas B.C."/>
            <person name="Malmstrom R."/>
            <person name="Stieglmeier M."/>
            <person name="Klingl A."/>
            <person name="Woyke T."/>
            <person name="Ryan C.M."/>
            <person name="Banfield J.F."/>
        </authorList>
    </citation>
    <scope>NUCLEOTIDE SEQUENCE [LARGE SCALE GENOMIC DNA]</scope>
</reference>
<dbReference type="AlphaFoldDB" id="A0A2M7TZC4"/>
<dbReference type="Proteomes" id="UP000228503">
    <property type="component" value="Unassembled WGS sequence"/>
</dbReference>
<dbReference type="EMBL" id="PFOB01000031">
    <property type="protein sequence ID" value="PIZ63113.1"/>
    <property type="molecule type" value="Genomic_DNA"/>
</dbReference>
<comment type="caution">
    <text evidence="1">The sequence shown here is derived from an EMBL/GenBank/DDBJ whole genome shotgun (WGS) entry which is preliminary data.</text>
</comment>
<protein>
    <recommendedName>
        <fullName evidence="3">Nucleoside 2-deoxyribosyltransferase</fullName>
    </recommendedName>
</protein>
<gene>
    <name evidence="1" type="ORF">COY16_02675</name>
</gene>
<evidence type="ECO:0000313" key="2">
    <source>
        <dbReference type="Proteomes" id="UP000228503"/>
    </source>
</evidence>
<dbReference type="SUPFAM" id="SSF52309">
    <property type="entry name" value="N-(deoxy)ribosyltransferase-like"/>
    <property type="match status" value="1"/>
</dbReference>
<name>A0A2M7TZC4_9BACT</name>
<proteinExistence type="predicted"/>
<evidence type="ECO:0000313" key="1">
    <source>
        <dbReference type="EMBL" id="PIZ63113.1"/>
    </source>
</evidence>
<organism evidence="1 2">
    <name type="scientific">Candidatus Roizmanbacteria bacterium CG_4_10_14_0_2_um_filter_39_13</name>
    <dbReference type="NCBI Taxonomy" id="1974825"/>
    <lineage>
        <taxon>Bacteria</taxon>
        <taxon>Candidatus Roizmaniibacteriota</taxon>
    </lineage>
</organism>